<dbReference type="EMBL" id="JYNU01000057">
    <property type="protein sequence ID" value="KMO68873.1"/>
    <property type="molecule type" value="Genomic_DNA"/>
</dbReference>
<organism evidence="5 7">
    <name type="scientific">Mycolicibacterium obuense</name>
    <dbReference type="NCBI Taxonomy" id="1807"/>
    <lineage>
        <taxon>Bacteria</taxon>
        <taxon>Bacillati</taxon>
        <taxon>Actinomycetota</taxon>
        <taxon>Actinomycetes</taxon>
        <taxon>Mycobacteriales</taxon>
        <taxon>Mycobacteriaceae</taxon>
        <taxon>Mycolicibacterium</taxon>
    </lineage>
</organism>
<dbReference type="Gene3D" id="1.20.120.530">
    <property type="entry name" value="GntR ligand-binding domain-like"/>
    <property type="match status" value="1"/>
</dbReference>
<evidence type="ECO:0000256" key="1">
    <source>
        <dbReference type="ARBA" id="ARBA00023015"/>
    </source>
</evidence>
<dbReference type="SUPFAM" id="SSF48008">
    <property type="entry name" value="GntR ligand-binding domain-like"/>
    <property type="match status" value="1"/>
</dbReference>
<evidence type="ECO:0000256" key="2">
    <source>
        <dbReference type="ARBA" id="ARBA00023125"/>
    </source>
</evidence>
<reference evidence="5 7" key="1">
    <citation type="journal article" date="2015" name="Genome Biol. Evol.">
        <title>Characterization of Three Mycobacterium spp. with Potential Use in Bioremediation by Genome Sequencing and Comparative Genomics.</title>
        <authorList>
            <person name="Das S."/>
            <person name="Pettersson B.M."/>
            <person name="Behra P.R."/>
            <person name="Ramesh M."/>
            <person name="Dasgupta S."/>
            <person name="Bhattacharya A."/>
            <person name="Kirsebom L.A."/>
        </authorList>
    </citation>
    <scope>NUCLEOTIDE SEQUENCE [LARGE SCALE GENOMIC DNA]</scope>
    <source>
        <strain evidence="5 7">DSM 44075</strain>
    </source>
</reference>
<dbReference type="GO" id="GO:0003700">
    <property type="term" value="F:DNA-binding transcription factor activity"/>
    <property type="evidence" value="ECO:0007669"/>
    <property type="project" value="InterPro"/>
</dbReference>
<dbReference type="PANTHER" id="PTHR43537:SF47">
    <property type="entry name" value="REGULATORY PROTEIN GNTR HTH"/>
    <property type="match status" value="1"/>
</dbReference>
<feature type="domain" description="HTH gntR-type" evidence="4">
    <location>
        <begin position="7"/>
        <end position="75"/>
    </location>
</feature>
<dbReference type="InterPro" id="IPR000524">
    <property type="entry name" value="Tscrpt_reg_HTH_GntR"/>
</dbReference>
<evidence type="ECO:0000313" key="6">
    <source>
        <dbReference type="EMBL" id="TDL10188.1"/>
    </source>
</evidence>
<dbReference type="PATRIC" id="fig|1807.14.peg.4327"/>
<keyword evidence="3" id="KW-0804">Transcription</keyword>
<gene>
    <name evidence="5" type="primary">lutR_3</name>
    <name evidence="6" type="ORF">EUA04_09720</name>
    <name evidence="5" type="ORF">MOBUDSM44075_04293</name>
</gene>
<dbReference type="SUPFAM" id="SSF46785">
    <property type="entry name" value="Winged helix' DNA-binding domain"/>
    <property type="match status" value="1"/>
</dbReference>
<comment type="caution">
    <text evidence="5">The sequence shown here is derived from an EMBL/GenBank/DDBJ whole genome shotgun (WGS) entry which is preliminary data.</text>
</comment>
<dbReference type="InterPro" id="IPR008920">
    <property type="entry name" value="TF_FadR/GntR_C"/>
</dbReference>
<name>A0A0J6VHB6_9MYCO</name>
<dbReference type="SMART" id="SM00895">
    <property type="entry name" value="FCD"/>
    <property type="match status" value="1"/>
</dbReference>
<dbReference type="PRINTS" id="PR00035">
    <property type="entry name" value="HTHGNTR"/>
</dbReference>
<dbReference type="SMART" id="SM00345">
    <property type="entry name" value="HTH_GNTR"/>
    <property type="match status" value="1"/>
</dbReference>
<evidence type="ECO:0000256" key="3">
    <source>
        <dbReference type="ARBA" id="ARBA00023163"/>
    </source>
</evidence>
<dbReference type="GO" id="GO:0003677">
    <property type="term" value="F:DNA binding"/>
    <property type="evidence" value="ECO:0007669"/>
    <property type="project" value="UniProtKB-KW"/>
</dbReference>
<dbReference type="InterPro" id="IPR036390">
    <property type="entry name" value="WH_DNA-bd_sf"/>
</dbReference>
<dbReference type="AlphaFoldDB" id="A0A0J6VHB6"/>
<dbReference type="RefSeq" id="WP_048424618.1">
    <property type="nucleotide sequence ID" value="NZ_JYNU01000057.1"/>
</dbReference>
<evidence type="ECO:0000313" key="8">
    <source>
        <dbReference type="Proteomes" id="UP000294952"/>
    </source>
</evidence>
<evidence type="ECO:0000313" key="7">
    <source>
        <dbReference type="Proteomes" id="UP000036313"/>
    </source>
</evidence>
<dbReference type="Pfam" id="PF00392">
    <property type="entry name" value="GntR"/>
    <property type="match status" value="1"/>
</dbReference>
<reference evidence="6 8" key="2">
    <citation type="submission" date="2019-01" db="EMBL/GenBank/DDBJ databases">
        <title>High-quality-draft genome sequences of five non-tuberculosis mycobacteriaceae isolated from a nosocomial environment.</title>
        <authorList>
            <person name="Tiago I."/>
            <person name="Alarico S."/>
            <person name="Pereira S.G."/>
            <person name="Coelho C."/>
            <person name="Maranha A."/>
            <person name="Empadinhas N."/>
        </authorList>
    </citation>
    <scope>NUCLEOTIDE SEQUENCE [LARGE SCALE GENOMIC DNA]</scope>
    <source>
        <strain evidence="6 8">22DIII</strain>
    </source>
</reference>
<dbReference type="InterPro" id="IPR011711">
    <property type="entry name" value="GntR_C"/>
</dbReference>
<dbReference type="Pfam" id="PF07729">
    <property type="entry name" value="FCD"/>
    <property type="match status" value="1"/>
</dbReference>
<proteinExistence type="predicted"/>
<dbReference type="InterPro" id="IPR036388">
    <property type="entry name" value="WH-like_DNA-bd_sf"/>
</dbReference>
<evidence type="ECO:0000313" key="5">
    <source>
        <dbReference type="EMBL" id="KMO68873.1"/>
    </source>
</evidence>
<dbReference type="CDD" id="cd07377">
    <property type="entry name" value="WHTH_GntR"/>
    <property type="match status" value="1"/>
</dbReference>
<sequence>MKQIARVSLVDSVVERLRDDIRSGAFPVGSKIPTEARLVEMLGVSRPSVREGVRSLVQLGLLETRQGDGTYVVAEDEMTVALQNALDASDEAEVLAVRRALDVLAAREAAQRRSPADLDALRTALDGRAAAVAAGDVAAFIDADVAFHIGIARASKNTLLAGLYSSFETSLRDSVRRTNCMAVADDPHGEFHDELFDAIERADPSAATAAALSVLDDHSGQLPDRRE</sequence>
<keyword evidence="1" id="KW-0805">Transcription regulation</keyword>
<dbReference type="PROSITE" id="PS50949">
    <property type="entry name" value="HTH_GNTR"/>
    <property type="match status" value="1"/>
</dbReference>
<dbReference type="EMBL" id="SDLP01000002">
    <property type="protein sequence ID" value="TDL10188.1"/>
    <property type="molecule type" value="Genomic_DNA"/>
</dbReference>
<protein>
    <submittedName>
        <fullName evidence="6">FadR family transcriptional regulator</fullName>
    </submittedName>
    <submittedName>
        <fullName evidence="5">HTH-type transcriptional regulator LutR</fullName>
    </submittedName>
</protein>
<dbReference type="Proteomes" id="UP000036313">
    <property type="component" value="Unassembled WGS sequence"/>
</dbReference>
<evidence type="ECO:0000259" key="4">
    <source>
        <dbReference type="PROSITE" id="PS50949"/>
    </source>
</evidence>
<accession>A0A0J6VHB6</accession>
<dbReference type="Gene3D" id="1.10.10.10">
    <property type="entry name" value="Winged helix-like DNA-binding domain superfamily/Winged helix DNA-binding domain"/>
    <property type="match status" value="1"/>
</dbReference>
<dbReference type="Proteomes" id="UP000294952">
    <property type="component" value="Unassembled WGS sequence"/>
</dbReference>
<keyword evidence="2" id="KW-0238">DNA-binding</keyword>
<dbReference type="PANTHER" id="PTHR43537">
    <property type="entry name" value="TRANSCRIPTIONAL REGULATOR, GNTR FAMILY"/>
    <property type="match status" value="1"/>
</dbReference>